<dbReference type="STRING" id="697282.Mettu_1700"/>
<dbReference type="InterPro" id="IPR001610">
    <property type="entry name" value="PAC"/>
</dbReference>
<keyword evidence="15" id="KW-1185">Reference proteome</keyword>
<dbReference type="InterPro" id="IPR003594">
    <property type="entry name" value="HATPase_dom"/>
</dbReference>
<dbReference type="CDD" id="cd00082">
    <property type="entry name" value="HisKA"/>
    <property type="match status" value="1"/>
</dbReference>
<keyword evidence="8" id="KW-0175">Coiled coil</keyword>
<feature type="domain" description="PAC" evidence="13">
    <location>
        <begin position="1497"/>
        <end position="1549"/>
    </location>
</feature>
<dbReference type="SMART" id="SM00387">
    <property type="entry name" value="HATPase_c"/>
    <property type="match status" value="1"/>
</dbReference>
<dbReference type="HOGENOM" id="CLU_233354_0_0_6"/>
<feature type="domain" description="PAS" evidence="12">
    <location>
        <begin position="1424"/>
        <end position="1502"/>
    </location>
</feature>
<dbReference type="Gene3D" id="1.10.287.130">
    <property type="match status" value="1"/>
</dbReference>
<dbReference type="InterPro" id="IPR004358">
    <property type="entry name" value="Sig_transdc_His_kin-like_C"/>
</dbReference>
<evidence type="ECO:0000259" key="11">
    <source>
        <dbReference type="PROSITE" id="PS50110"/>
    </source>
</evidence>
<dbReference type="EC" id="2.7.13.3" evidence="2"/>
<dbReference type="CDD" id="cd17546">
    <property type="entry name" value="REC_hyHK_CKI1_RcsC-like"/>
    <property type="match status" value="1"/>
</dbReference>
<reference evidence="14 15" key="1">
    <citation type="submission" date="2011-06" db="EMBL/GenBank/DDBJ databases">
        <title>Genomic sequence of Methylobacter tundripaludum SV96.</title>
        <authorList>
            <consortium name="US DOE Joint Genome Institute"/>
            <person name="Lucas S."/>
            <person name="Han J."/>
            <person name="Lapidus A."/>
            <person name="Cheng J.-F."/>
            <person name="Goodwin L."/>
            <person name="Pitluck S."/>
            <person name="Held B."/>
            <person name="Detter J.C."/>
            <person name="Han C."/>
            <person name="Tapia R."/>
            <person name="Land M."/>
            <person name="Hauser L."/>
            <person name="Kyrpides N."/>
            <person name="Ivanova N."/>
            <person name="Ovchinnikova G."/>
            <person name="Pagani I."/>
            <person name="Klotz M.G."/>
            <person name="Dispirito A.A."/>
            <person name="Murrell J.C."/>
            <person name="Dunfield P."/>
            <person name="Kalyuzhnaya M.G."/>
            <person name="Svenning M."/>
            <person name="Trotsenko Y.A."/>
            <person name="Stein L.Y."/>
            <person name="Woyke T."/>
        </authorList>
    </citation>
    <scope>NUCLEOTIDE SEQUENCE [LARGE SCALE GENOMIC DNA]</scope>
    <source>
        <strain evidence="15">ATCC BAA-1195 / DSM 17260 / SV96</strain>
    </source>
</reference>
<feature type="domain" description="PAC" evidence="13">
    <location>
        <begin position="714"/>
        <end position="765"/>
    </location>
</feature>
<keyword evidence="5 14" id="KW-0418">Kinase</keyword>
<keyword evidence="3 7" id="KW-0597">Phosphoprotein</keyword>
<dbReference type="SUPFAM" id="SSF55874">
    <property type="entry name" value="ATPase domain of HSP90 chaperone/DNA topoisomerase II/histidine kinase"/>
    <property type="match status" value="1"/>
</dbReference>
<evidence type="ECO:0000259" key="13">
    <source>
        <dbReference type="PROSITE" id="PS50113"/>
    </source>
</evidence>
<dbReference type="Pfam" id="PF00512">
    <property type="entry name" value="HisKA"/>
    <property type="match status" value="1"/>
</dbReference>
<comment type="catalytic activity">
    <reaction evidence="1">
        <text>ATP + protein L-histidine = ADP + protein N-phospho-L-histidine.</text>
        <dbReference type="EC" id="2.7.13.3"/>
    </reaction>
</comment>
<dbReference type="NCBIfam" id="TIGR00229">
    <property type="entry name" value="sensory_box"/>
    <property type="match status" value="7"/>
</dbReference>
<feature type="domain" description="Histidine kinase" evidence="10">
    <location>
        <begin position="1567"/>
        <end position="1794"/>
    </location>
</feature>
<evidence type="ECO:0000256" key="2">
    <source>
        <dbReference type="ARBA" id="ARBA00012438"/>
    </source>
</evidence>
<dbReference type="SMART" id="SM00388">
    <property type="entry name" value="HisKA"/>
    <property type="match status" value="1"/>
</dbReference>
<dbReference type="PROSITE" id="PS50113">
    <property type="entry name" value="PAC"/>
    <property type="match status" value="8"/>
</dbReference>
<evidence type="ECO:0000256" key="3">
    <source>
        <dbReference type="ARBA" id="ARBA00022553"/>
    </source>
</evidence>
<feature type="domain" description="Response regulatory" evidence="11">
    <location>
        <begin position="1817"/>
        <end position="1933"/>
    </location>
</feature>
<evidence type="ECO:0000313" key="14">
    <source>
        <dbReference type="EMBL" id="EGW22869.1"/>
    </source>
</evidence>
<evidence type="ECO:0000259" key="10">
    <source>
        <dbReference type="PROSITE" id="PS50109"/>
    </source>
</evidence>
<feature type="domain" description="PAS" evidence="12">
    <location>
        <begin position="513"/>
        <end position="586"/>
    </location>
</feature>
<dbReference type="Gene3D" id="6.10.340.10">
    <property type="match status" value="1"/>
</dbReference>
<dbReference type="OrthoDB" id="111890at2"/>
<feature type="domain" description="PAC" evidence="13">
    <location>
        <begin position="587"/>
        <end position="641"/>
    </location>
</feature>
<keyword evidence="6" id="KW-0902">Two-component regulatory system</keyword>
<sequence>MKLGLKRKIVLVFIGVLVAVTVLDALLASYFTNRQNQDAAFATLKRDLLTWQDELQDTTVHMRTVALSAIGETVALNQLSVLTALEYKLADALDKNKEVKEAARTLAFSKSVSLNRLHLVLRTGGFSAIAVYIDGKLSHQVSVSEVGMFVQRSNGARVWVKAAADGNGNLPLRSWPAWEEGVPPAVVDSLASVDRPQVAFTYPSADSMLIEVAVPVEGVIEQSLQQGEGQPPELSVIDPGIAGSASDPSLFATNRPPSPFAVVVFQKRVDQDFLQAVERKTGMWPLLFSPDGQHSRQMGPLNLSLQELLPDLAKASAGIKAKTVSTGQGSFYAAALPWQFEQQPGFVLALVASQDSTLQNIRQTVAAILTVTSLILALSIGIGIFWVGRFIDPIIALTNAVKAIGLVSRLERDRQSDYRLTAENLRPLAIQAPGEIGDLAWAFDVMIGELHHSFDSLEQRVEERTAELRALHQVLEEQNLQLEEQSFELGASNSSLLEEIGERKLIEDLLRLREQEFRSLAENSPDNIARYDRDGRIKYMNSQLHAALGLDEATARAAIGKKSTELYPDGDFDAYEQTIKSVIESGQVSELEVVLPDTGDGIRYHWVRMVAEREPFGEVIGVLALGRDITETRALQQRQTQYFAMAPGLFSTIEHRADGCYAMPFVSDGVRELFGLEPEEVMRDIGTLVARAHPDDIEMTFRKTEESERDLTPFHVEYRIIHPSNGLRWIECNSMPQRLPDGGTRWMGFYHDVTERKAIENALQDSEQMLQEAQRIAHVGSWDVDMVNDKLVWSDEIFRIWEIDKTKFKADFVAFLETVHPEDRDRVSQAYNEAVINRSLYEVEHRLLFPDGRVKHVLERGEPQYDAQGKPVRFIGTSLDITERKAIEKQLALLNYALDHVKDTVLLTGEDAHFYYVNKEACTTLGYSYDEMLGLGVPNIDPVYQQDHWPDHWRDLKANGSLTFESRHRTKDGRIFPVEINANYFEFDGQGYNLALARDISERKQMEDALRKNRQILTEAQRIAHVGSWEMDHVDNVLSWSDEIFRIFEVDPEQFGATYEAFLNAVHPYDRAAVERAYTESLKSREPYEIEHRLLMADGRVKYVLERCETAYADDGKPLNSLGTVQDITERKRMEAELISQTDFQQTILNAVADAGMQVMMIEEGRIIHVGNRKLAYEFGFTDEDIDTHPALADIIHPDDRDRIIDYHVRRMAGEAVSASYELGLVTRNGERREYETSVAIVPGTDPVRVITVGKDISERKRMETELLSQADFQKTIINAVCDVGMQLIVIENGRMIHFGNQLLARKFGFTDEDIDGYPSFIDFVHPDDRARVIGYHVSRMKGEAAPNNYELGLVAGNGERREYETSVAVVPDTDPVRLIAIFRDITERKRMEEALANREQELCALNASLELRVLERTEELRQQTRYLRTMIDTLPMFAWLKDTDSRFLVVNQALAAACSHNVDELVGKSDLDVWPREHAETYRADDAEVMATGQRKAVEEPFVDARDGAIWVETFKAPVVDEDGRVLGTVGVSRDISERKAVEAAREAALVEAERLARLRSEFMARMSHELRTPLNGILGYSQILLGENRLNERQHVMVNVMQQSGEHLLSLINDILDFAKIEAGKQELSLSDIHLPSFLHNLADIVSVKAEQKQLAFICDIAAAVPEGIRADDMRLKQVLLNLLSNAVKYSEQGQISLRVTVLKKPFSEGAPVELGRLRFEIQDSGIGIEAGQLESIFKPFEQAADIQYSGGGTGLGLVISRELVRLMGSEIFVSSRVGEGSTFWFDLDAPVVDVNGDIMRVEQHITGYLGPRQRVLVVDDAEVNRALLIDMLCRLGFETDEAANGRVCLDSVETRKPDLILLDMVMPEMGGLETARRLRQMPGFGQTPIVAVSAGASGIDVAEAMAAGVNVFLTKPIEIKRLMGQIAGLLKLDWVYALPKTEPSPKHKPDDWLDAPPLEEMRVLRQLAAEGSMRDIIIQADYLDELDASYRPFAEQLRSLAKGYQSKAVLDLVERYIDRNCNYSAPGFTDEH</sequence>
<keyword evidence="9" id="KW-0472">Membrane</keyword>
<proteinExistence type="predicted"/>
<keyword evidence="9" id="KW-1133">Transmembrane helix</keyword>
<accession>G3IVE2</accession>
<evidence type="ECO:0000256" key="7">
    <source>
        <dbReference type="PROSITE-ProRule" id="PRU00169"/>
    </source>
</evidence>
<dbReference type="FunFam" id="3.30.565.10:FF:000010">
    <property type="entry name" value="Sensor histidine kinase RcsC"/>
    <property type="match status" value="1"/>
</dbReference>
<feature type="transmembrane region" description="Helical" evidence="9">
    <location>
        <begin position="9"/>
        <end position="31"/>
    </location>
</feature>
<feature type="domain" description="PAC" evidence="13">
    <location>
        <begin position="1219"/>
        <end position="1269"/>
    </location>
</feature>
<feature type="domain" description="PAS" evidence="12">
    <location>
        <begin position="657"/>
        <end position="698"/>
    </location>
</feature>
<dbReference type="Gene3D" id="3.40.50.2300">
    <property type="match status" value="1"/>
</dbReference>
<evidence type="ECO:0000256" key="1">
    <source>
        <dbReference type="ARBA" id="ARBA00000085"/>
    </source>
</evidence>
<dbReference type="InterPro" id="IPR001789">
    <property type="entry name" value="Sig_transdc_resp-reg_receiver"/>
</dbReference>
<dbReference type="InterPro" id="IPR036097">
    <property type="entry name" value="HisK_dim/P_sf"/>
</dbReference>
<dbReference type="SMART" id="SM00091">
    <property type="entry name" value="PAS"/>
    <property type="match status" value="8"/>
</dbReference>
<dbReference type="RefSeq" id="WP_006890865.1">
    <property type="nucleotide sequence ID" value="NZ_JH109152.1"/>
</dbReference>
<feature type="coiled-coil region" evidence="8">
    <location>
        <begin position="458"/>
        <end position="485"/>
    </location>
</feature>
<dbReference type="InterPro" id="IPR000700">
    <property type="entry name" value="PAS-assoc_C"/>
</dbReference>
<dbReference type="Pfam" id="PF08448">
    <property type="entry name" value="PAS_4"/>
    <property type="match status" value="2"/>
</dbReference>
<dbReference type="InterPro" id="IPR036890">
    <property type="entry name" value="HATPase_C_sf"/>
</dbReference>
<feature type="transmembrane region" description="Helical" evidence="9">
    <location>
        <begin position="365"/>
        <end position="387"/>
    </location>
</feature>
<dbReference type="Gene3D" id="3.30.450.20">
    <property type="entry name" value="PAS domain"/>
    <property type="match status" value="8"/>
</dbReference>
<dbReference type="Pfam" id="PF13426">
    <property type="entry name" value="PAS_9"/>
    <property type="match status" value="3"/>
</dbReference>
<dbReference type="SUPFAM" id="SSF52172">
    <property type="entry name" value="CheY-like"/>
    <property type="match status" value="1"/>
</dbReference>
<name>G3IVE2_METTV</name>
<evidence type="ECO:0000256" key="8">
    <source>
        <dbReference type="SAM" id="Coils"/>
    </source>
</evidence>
<keyword evidence="4" id="KW-0808">Transferase</keyword>
<dbReference type="InterPro" id="IPR052162">
    <property type="entry name" value="Sensor_kinase/Photoreceptor"/>
</dbReference>
<feature type="domain" description="PAC" evidence="13">
    <location>
        <begin position="962"/>
        <end position="1012"/>
    </location>
</feature>
<dbReference type="Gene3D" id="2.10.70.100">
    <property type="match status" value="2"/>
</dbReference>
<protein>
    <recommendedName>
        <fullName evidence="2">histidine kinase</fullName>
        <ecNumber evidence="2">2.7.13.3</ecNumber>
    </recommendedName>
</protein>
<evidence type="ECO:0000313" key="15">
    <source>
        <dbReference type="Proteomes" id="UP000004664"/>
    </source>
</evidence>
<dbReference type="Proteomes" id="UP000004664">
    <property type="component" value="Unassembled WGS sequence"/>
</dbReference>
<feature type="domain" description="PAS" evidence="12">
    <location>
        <begin position="890"/>
        <end position="934"/>
    </location>
</feature>
<dbReference type="SUPFAM" id="SSF47384">
    <property type="entry name" value="Homodimeric domain of signal transducing histidine kinase"/>
    <property type="match status" value="1"/>
</dbReference>
<dbReference type="Pfam" id="PF00072">
    <property type="entry name" value="Response_reg"/>
    <property type="match status" value="1"/>
</dbReference>
<dbReference type="EMBL" id="JH109152">
    <property type="protein sequence ID" value="EGW22869.1"/>
    <property type="molecule type" value="Genomic_DNA"/>
</dbReference>
<dbReference type="PROSITE" id="PS50112">
    <property type="entry name" value="PAS"/>
    <property type="match status" value="5"/>
</dbReference>
<dbReference type="PRINTS" id="PR00344">
    <property type="entry name" value="BCTRLSENSOR"/>
</dbReference>
<dbReference type="SMART" id="SM00086">
    <property type="entry name" value="PAC"/>
    <property type="match status" value="8"/>
</dbReference>
<feature type="modified residue" description="4-aspartylphosphate" evidence="7">
    <location>
        <position position="1866"/>
    </location>
</feature>
<evidence type="ECO:0000256" key="9">
    <source>
        <dbReference type="SAM" id="Phobius"/>
    </source>
</evidence>
<gene>
    <name evidence="14" type="ORF">Mettu_1700</name>
</gene>
<evidence type="ECO:0000259" key="12">
    <source>
        <dbReference type="PROSITE" id="PS50112"/>
    </source>
</evidence>
<feature type="domain" description="PAC" evidence="13">
    <location>
        <begin position="1088"/>
        <end position="1140"/>
    </location>
</feature>
<evidence type="ECO:0000256" key="5">
    <source>
        <dbReference type="ARBA" id="ARBA00022777"/>
    </source>
</evidence>
<feature type="domain" description="PAC" evidence="13">
    <location>
        <begin position="841"/>
        <end position="893"/>
    </location>
</feature>
<dbReference type="InterPro" id="IPR035965">
    <property type="entry name" value="PAS-like_dom_sf"/>
</dbReference>
<dbReference type="InterPro" id="IPR013656">
    <property type="entry name" value="PAS_4"/>
</dbReference>
<dbReference type="SUPFAM" id="SSF55785">
    <property type="entry name" value="PYP-like sensor domain (PAS domain)"/>
    <property type="match status" value="8"/>
</dbReference>
<dbReference type="CDD" id="cd00130">
    <property type="entry name" value="PAS"/>
    <property type="match status" value="8"/>
</dbReference>
<dbReference type="CDD" id="cd16922">
    <property type="entry name" value="HATPase_EvgS-ArcB-TorS-like"/>
    <property type="match status" value="1"/>
</dbReference>
<dbReference type="InterPro" id="IPR011006">
    <property type="entry name" value="CheY-like_superfamily"/>
</dbReference>
<dbReference type="GO" id="GO:0000155">
    <property type="term" value="F:phosphorelay sensor kinase activity"/>
    <property type="evidence" value="ECO:0007669"/>
    <property type="project" value="InterPro"/>
</dbReference>
<dbReference type="PROSITE" id="PS50110">
    <property type="entry name" value="RESPONSE_REGULATORY"/>
    <property type="match status" value="1"/>
</dbReference>
<evidence type="ECO:0000256" key="6">
    <source>
        <dbReference type="ARBA" id="ARBA00023012"/>
    </source>
</evidence>
<dbReference type="PROSITE" id="PS50109">
    <property type="entry name" value="HIS_KIN"/>
    <property type="match status" value="1"/>
</dbReference>
<feature type="domain" description="PAC" evidence="13">
    <location>
        <begin position="1348"/>
        <end position="1398"/>
    </location>
</feature>
<dbReference type="PANTHER" id="PTHR43304">
    <property type="entry name" value="PHYTOCHROME-LIKE PROTEIN CPH1"/>
    <property type="match status" value="1"/>
</dbReference>
<dbReference type="Pfam" id="PF02518">
    <property type="entry name" value="HATPase_c"/>
    <property type="match status" value="1"/>
</dbReference>
<dbReference type="eggNOG" id="COG3829">
    <property type="taxonomic scope" value="Bacteria"/>
</dbReference>
<keyword evidence="9" id="KW-0812">Transmembrane</keyword>
<dbReference type="SMART" id="SM00448">
    <property type="entry name" value="REC"/>
    <property type="match status" value="1"/>
</dbReference>
<organism evidence="14 15">
    <name type="scientific">Methylobacter tundripaludum (strain ATCC BAA-1195 / DSM 17260 / SV96)</name>
    <dbReference type="NCBI Taxonomy" id="697282"/>
    <lineage>
        <taxon>Bacteria</taxon>
        <taxon>Pseudomonadati</taxon>
        <taxon>Pseudomonadota</taxon>
        <taxon>Gammaproteobacteria</taxon>
        <taxon>Methylococcales</taxon>
        <taxon>Methylococcaceae</taxon>
        <taxon>Methylobacter</taxon>
    </lineage>
</organism>
<dbReference type="eggNOG" id="COG2205">
    <property type="taxonomic scope" value="Bacteria"/>
</dbReference>
<dbReference type="InterPro" id="IPR013655">
    <property type="entry name" value="PAS_fold_3"/>
</dbReference>
<dbReference type="InterPro" id="IPR005467">
    <property type="entry name" value="His_kinase_dom"/>
</dbReference>
<dbReference type="PANTHER" id="PTHR43304:SF1">
    <property type="entry name" value="PAC DOMAIN-CONTAINING PROTEIN"/>
    <property type="match status" value="1"/>
</dbReference>
<feature type="domain" description="PAS" evidence="12">
    <location>
        <begin position="1292"/>
        <end position="1333"/>
    </location>
</feature>
<dbReference type="InterPro" id="IPR000014">
    <property type="entry name" value="PAS"/>
</dbReference>
<dbReference type="Gene3D" id="3.30.565.10">
    <property type="entry name" value="Histidine kinase-like ATPase, C-terminal domain"/>
    <property type="match status" value="1"/>
</dbReference>
<dbReference type="InterPro" id="IPR003661">
    <property type="entry name" value="HisK_dim/P_dom"/>
</dbReference>
<dbReference type="Pfam" id="PF08447">
    <property type="entry name" value="PAS_3"/>
    <property type="match status" value="3"/>
</dbReference>
<evidence type="ECO:0000256" key="4">
    <source>
        <dbReference type="ARBA" id="ARBA00022679"/>
    </source>
</evidence>